<sequence>MDPGSRIVFRSDKSIKLTIKELQVGTGTLRSNRLEKKSLLKSVLSKNKMERGYLDAITGICDESKVHVTRWKDHHAVVTLASTLVRQHPIGKKYTLAKQLKNIFM</sequence>
<evidence type="ECO:0000313" key="2">
    <source>
        <dbReference type="Proteomes" id="UP000675881"/>
    </source>
</evidence>
<name>A0A7R8D3Q7_LEPSM</name>
<gene>
    <name evidence="1" type="ORF">LSAA_13581</name>
</gene>
<protein>
    <submittedName>
        <fullName evidence="1">(salmon louse) hypothetical protein</fullName>
    </submittedName>
</protein>
<dbReference type="Proteomes" id="UP000675881">
    <property type="component" value="Chromosome 8"/>
</dbReference>
<accession>A0A7R8D3Q7</accession>
<keyword evidence="2" id="KW-1185">Reference proteome</keyword>
<organism evidence="1 2">
    <name type="scientific">Lepeophtheirus salmonis</name>
    <name type="common">Salmon louse</name>
    <name type="synonym">Caligus salmonis</name>
    <dbReference type="NCBI Taxonomy" id="72036"/>
    <lineage>
        <taxon>Eukaryota</taxon>
        <taxon>Metazoa</taxon>
        <taxon>Ecdysozoa</taxon>
        <taxon>Arthropoda</taxon>
        <taxon>Crustacea</taxon>
        <taxon>Multicrustacea</taxon>
        <taxon>Hexanauplia</taxon>
        <taxon>Copepoda</taxon>
        <taxon>Siphonostomatoida</taxon>
        <taxon>Caligidae</taxon>
        <taxon>Lepeophtheirus</taxon>
    </lineage>
</organism>
<evidence type="ECO:0000313" key="1">
    <source>
        <dbReference type="EMBL" id="CAF3019198.1"/>
    </source>
</evidence>
<reference evidence="1" key="1">
    <citation type="submission" date="2021-02" db="EMBL/GenBank/DDBJ databases">
        <authorList>
            <person name="Bekaert M."/>
        </authorList>
    </citation>
    <scope>NUCLEOTIDE SEQUENCE</scope>
    <source>
        <strain evidence="1">IoA-00</strain>
    </source>
</reference>
<proteinExistence type="predicted"/>
<dbReference type="AlphaFoldDB" id="A0A7R8D3Q7"/>
<dbReference type="EMBL" id="HG994587">
    <property type="protein sequence ID" value="CAF3019198.1"/>
    <property type="molecule type" value="Genomic_DNA"/>
</dbReference>